<dbReference type="Proteomes" id="UP000198816">
    <property type="component" value="Unassembled WGS sequence"/>
</dbReference>
<dbReference type="AlphaFoldDB" id="A0A1H3DMQ6"/>
<protein>
    <submittedName>
        <fullName evidence="1">Uncharacterized protein</fullName>
    </submittedName>
</protein>
<dbReference type="EMBL" id="FNNZ01000054">
    <property type="protein sequence ID" value="SDX67793.1"/>
    <property type="molecule type" value="Genomic_DNA"/>
</dbReference>
<evidence type="ECO:0000313" key="2">
    <source>
        <dbReference type="Proteomes" id="UP000198816"/>
    </source>
</evidence>
<name>A0A1H3DMQ6_THIRO</name>
<organism evidence="1 2">
    <name type="scientific">Thiocapsa roseopersicina</name>
    <dbReference type="NCBI Taxonomy" id="1058"/>
    <lineage>
        <taxon>Bacteria</taxon>
        <taxon>Pseudomonadati</taxon>
        <taxon>Pseudomonadota</taxon>
        <taxon>Gammaproteobacteria</taxon>
        <taxon>Chromatiales</taxon>
        <taxon>Chromatiaceae</taxon>
        <taxon>Thiocapsa</taxon>
    </lineage>
</organism>
<keyword evidence="2" id="KW-1185">Reference proteome</keyword>
<proteinExistence type="predicted"/>
<sequence>MRLECALGSAVLEELFEILGSRGRPDSRVTRGHFGSVGGGHLHWVYPLAAGTLGQFRWASAALGGRPRACPGRCGP</sequence>
<evidence type="ECO:0000313" key="1">
    <source>
        <dbReference type="EMBL" id="SDX67793.1"/>
    </source>
</evidence>
<accession>A0A1H3DMQ6</accession>
<gene>
    <name evidence="1" type="ORF">SAMN05421783_1542</name>
</gene>
<reference evidence="2" key="1">
    <citation type="submission" date="2016-10" db="EMBL/GenBank/DDBJ databases">
        <authorList>
            <person name="Varghese N."/>
            <person name="Submissions S."/>
        </authorList>
    </citation>
    <scope>NUCLEOTIDE SEQUENCE [LARGE SCALE GENOMIC DNA]</scope>
    <source>
        <strain evidence="2">DSM 217</strain>
    </source>
</reference>